<dbReference type="SMART" id="SM00448">
    <property type="entry name" value="REC"/>
    <property type="match status" value="1"/>
</dbReference>
<feature type="modified residue" description="4-aspartylphosphate" evidence="2">
    <location>
        <position position="54"/>
    </location>
</feature>
<evidence type="ECO:0000259" key="3">
    <source>
        <dbReference type="PROSITE" id="PS50110"/>
    </source>
</evidence>
<keyword evidence="5" id="KW-1185">Reference proteome</keyword>
<evidence type="ECO:0000256" key="2">
    <source>
        <dbReference type="PROSITE-ProRule" id="PRU00169"/>
    </source>
</evidence>
<feature type="domain" description="Response regulatory" evidence="3">
    <location>
        <begin position="5"/>
        <end position="121"/>
    </location>
</feature>
<name>A0ABW2MZ49_9ACTN</name>
<dbReference type="PROSITE" id="PS50110">
    <property type="entry name" value="RESPONSE_REGULATORY"/>
    <property type="match status" value="1"/>
</dbReference>
<evidence type="ECO:0000256" key="1">
    <source>
        <dbReference type="ARBA" id="ARBA00022553"/>
    </source>
</evidence>
<dbReference type="InterPro" id="IPR011006">
    <property type="entry name" value="CheY-like_superfamily"/>
</dbReference>
<dbReference type="RefSeq" id="WP_255892628.1">
    <property type="nucleotide sequence ID" value="NZ_JAFMZM010000007.1"/>
</dbReference>
<dbReference type="Pfam" id="PF00072">
    <property type="entry name" value="Response_reg"/>
    <property type="match status" value="1"/>
</dbReference>
<organism evidence="4 5">
    <name type="scientific">Nocardioides astragali</name>
    <dbReference type="NCBI Taxonomy" id="1776736"/>
    <lineage>
        <taxon>Bacteria</taxon>
        <taxon>Bacillati</taxon>
        <taxon>Actinomycetota</taxon>
        <taxon>Actinomycetes</taxon>
        <taxon>Propionibacteriales</taxon>
        <taxon>Nocardioidaceae</taxon>
        <taxon>Nocardioides</taxon>
    </lineage>
</organism>
<evidence type="ECO:0000313" key="4">
    <source>
        <dbReference type="EMBL" id="MFC7359153.1"/>
    </source>
</evidence>
<reference evidence="5" key="1">
    <citation type="journal article" date="2019" name="Int. J. Syst. Evol. Microbiol.">
        <title>The Global Catalogue of Microorganisms (GCM) 10K type strain sequencing project: providing services to taxonomists for standard genome sequencing and annotation.</title>
        <authorList>
            <consortium name="The Broad Institute Genomics Platform"/>
            <consortium name="The Broad Institute Genome Sequencing Center for Infectious Disease"/>
            <person name="Wu L."/>
            <person name="Ma J."/>
        </authorList>
    </citation>
    <scope>NUCLEOTIDE SEQUENCE [LARGE SCALE GENOMIC DNA]</scope>
    <source>
        <strain evidence="5">FCH27</strain>
    </source>
</reference>
<dbReference type="Gene3D" id="3.40.50.2300">
    <property type="match status" value="1"/>
</dbReference>
<dbReference type="PANTHER" id="PTHR45339">
    <property type="entry name" value="HYBRID SIGNAL TRANSDUCTION HISTIDINE KINASE J"/>
    <property type="match status" value="1"/>
</dbReference>
<evidence type="ECO:0000313" key="5">
    <source>
        <dbReference type="Proteomes" id="UP001596524"/>
    </source>
</evidence>
<dbReference type="PANTHER" id="PTHR45339:SF6">
    <property type="entry name" value="SENSORY HISTIDINE PROTEIN KINASE"/>
    <property type="match status" value="1"/>
</dbReference>
<dbReference type="EMBL" id="JBHTCH010000002">
    <property type="protein sequence ID" value="MFC7359153.1"/>
    <property type="molecule type" value="Genomic_DNA"/>
</dbReference>
<protein>
    <submittedName>
        <fullName evidence="4">Response regulator</fullName>
    </submittedName>
</protein>
<proteinExistence type="predicted"/>
<keyword evidence="1 2" id="KW-0597">Phosphoprotein</keyword>
<gene>
    <name evidence="4" type="ORF">ACFQO6_02645</name>
</gene>
<dbReference type="SUPFAM" id="SSF52172">
    <property type="entry name" value="CheY-like"/>
    <property type="match status" value="1"/>
</dbReference>
<accession>A0ABW2MZ49</accession>
<comment type="caution">
    <text evidence="4">The sequence shown here is derived from an EMBL/GenBank/DDBJ whole genome shotgun (WGS) entry which is preliminary data.</text>
</comment>
<sequence>MGGATVLVVEDNRLNMKLVRDVLEFAGYTVLEAGTGEEGVELALAAHPDLILMDLQLPGIDGTETLHRIQSGVGGAMMPVVAVTASAMPSDREAAERAGFDGFLEKPINVRALPAQVASFLAGAP</sequence>
<dbReference type="Proteomes" id="UP001596524">
    <property type="component" value="Unassembled WGS sequence"/>
</dbReference>
<dbReference type="InterPro" id="IPR001789">
    <property type="entry name" value="Sig_transdc_resp-reg_receiver"/>
</dbReference>